<feature type="transmembrane region" description="Helical" evidence="1">
    <location>
        <begin position="47"/>
        <end position="66"/>
    </location>
</feature>
<accession>W3WS60</accession>
<evidence type="ECO:0000313" key="2">
    <source>
        <dbReference type="EMBL" id="ETS76002.1"/>
    </source>
</evidence>
<organism evidence="2 3">
    <name type="scientific">Pestalotiopsis fici (strain W106-1 / CGMCC3.15140)</name>
    <dbReference type="NCBI Taxonomy" id="1229662"/>
    <lineage>
        <taxon>Eukaryota</taxon>
        <taxon>Fungi</taxon>
        <taxon>Dikarya</taxon>
        <taxon>Ascomycota</taxon>
        <taxon>Pezizomycotina</taxon>
        <taxon>Sordariomycetes</taxon>
        <taxon>Xylariomycetidae</taxon>
        <taxon>Amphisphaeriales</taxon>
        <taxon>Sporocadaceae</taxon>
        <taxon>Pestalotiopsis</taxon>
    </lineage>
</organism>
<dbReference type="GeneID" id="19277959"/>
<keyword evidence="1" id="KW-0472">Membrane</keyword>
<reference evidence="3" key="1">
    <citation type="journal article" date="2015" name="BMC Genomics">
        <title>Genomic and transcriptomic analysis of the endophytic fungus Pestalotiopsis fici reveals its lifestyle and high potential for synthesis of natural products.</title>
        <authorList>
            <person name="Wang X."/>
            <person name="Zhang X."/>
            <person name="Liu L."/>
            <person name="Xiang M."/>
            <person name="Wang W."/>
            <person name="Sun X."/>
            <person name="Che Y."/>
            <person name="Guo L."/>
            <person name="Liu G."/>
            <person name="Guo L."/>
            <person name="Wang C."/>
            <person name="Yin W.B."/>
            <person name="Stadler M."/>
            <person name="Zhang X."/>
            <person name="Liu X."/>
        </authorList>
    </citation>
    <scope>NUCLEOTIDE SEQUENCE [LARGE SCALE GENOMIC DNA]</scope>
    <source>
        <strain evidence="3">W106-1 / CGMCC3.15140</strain>
    </source>
</reference>
<dbReference type="RefSeq" id="XP_007839718.1">
    <property type="nucleotide sequence ID" value="XM_007841527.1"/>
</dbReference>
<dbReference type="EMBL" id="KI912118">
    <property type="protein sequence ID" value="ETS76002.1"/>
    <property type="molecule type" value="Genomic_DNA"/>
</dbReference>
<proteinExistence type="predicted"/>
<name>W3WS60_PESFW</name>
<keyword evidence="1" id="KW-0812">Transmembrane</keyword>
<keyword evidence="1" id="KW-1133">Transmembrane helix</keyword>
<sequence>MHNLNELGPKVVPDIQVDLVAPVTLENHAFLHSDRFAGIGYLDNKHLGIALGVALLVFVLALRCLWNFSKRAEQRRMQQVQLQAAAEARRARAWLGQNKRRRLNHRF</sequence>
<gene>
    <name evidence="2" type="ORF">PFICI_12946</name>
</gene>
<dbReference type="InParanoid" id="W3WS60"/>
<keyword evidence="3" id="KW-1185">Reference proteome</keyword>
<dbReference type="KEGG" id="pfy:PFICI_12946"/>
<dbReference type="AlphaFoldDB" id="W3WS60"/>
<evidence type="ECO:0000313" key="3">
    <source>
        <dbReference type="Proteomes" id="UP000030651"/>
    </source>
</evidence>
<dbReference type="Proteomes" id="UP000030651">
    <property type="component" value="Unassembled WGS sequence"/>
</dbReference>
<evidence type="ECO:0000256" key="1">
    <source>
        <dbReference type="SAM" id="Phobius"/>
    </source>
</evidence>
<protein>
    <submittedName>
        <fullName evidence="2">Uncharacterized protein</fullName>
    </submittedName>
</protein>
<dbReference type="HOGENOM" id="CLU_2210893_0_0_1"/>